<feature type="transmembrane region" description="Helical" evidence="7">
    <location>
        <begin position="751"/>
        <end position="771"/>
    </location>
</feature>
<evidence type="ECO:0000256" key="6">
    <source>
        <dbReference type="SAM" id="Coils"/>
    </source>
</evidence>
<feature type="domain" description="ABC3 transporter permease C-terminal" evidence="8">
    <location>
        <begin position="755"/>
        <end position="872"/>
    </location>
</feature>
<feature type="domain" description="ABC3 transporter permease C-terminal" evidence="8">
    <location>
        <begin position="351"/>
        <end position="462"/>
    </location>
</feature>
<gene>
    <name evidence="10" type="ORF">HMPREF9498_03286</name>
</gene>
<evidence type="ECO:0000313" key="10">
    <source>
        <dbReference type="EMBL" id="EFM81345.1"/>
    </source>
</evidence>
<dbReference type="Proteomes" id="UP000004846">
    <property type="component" value="Unassembled WGS sequence"/>
</dbReference>
<evidence type="ECO:0000256" key="1">
    <source>
        <dbReference type="ARBA" id="ARBA00004651"/>
    </source>
</evidence>
<evidence type="ECO:0000256" key="3">
    <source>
        <dbReference type="ARBA" id="ARBA00022692"/>
    </source>
</evidence>
<dbReference type="Pfam" id="PF12704">
    <property type="entry name" value="MacB_PCD"/>
    <property type="match status" value="1"/>
</dbReference>
<keyword evidence="4 7" id="KW-1133">Transmembrane helix</keyword>
<organism evidence="10 11">
    <name type="scientific">Enterococcus faecalis TX4248</name>
    <dbReference type="NCBI Taxonomy" id="749495"/>
    <lineage>
        <taxon>Bacteria</taxon>
        <taxon>Bacillati</taxon>
        <taxon>Bacillota</taxon>
        <taxon>Bacilli</taxon>
        <taxon>Lactobacillales</taxon>
        <taxon>Enterococcaceae</taxon>
        <taxon>Enterococcus</taxon>
    </lineage>
</organism>
<evidence type="ECO:0000256" key="7">
    <source>
        <dbReference type="SAM" id="Phobius"/>
    </source>
</evidence>
<evidence type="ECO:0000259" key="9">
    <source>
        <dbReference type="Pfam" id="PF12704"/>
    </source>
</evidence>
<keyword evidence="2" id="KW-1003">Cell membrane</keyword>
<dbReference type="Pfam" id="PF02687">
    <property type="entry name" value="FtsX"/>
    <property type="match status" value="2"/>
</dbReference>
<feature type="coiled-coil region" evidence="6">
    <location>
        <begin position="230"/>
        <end position="315"/>
    </location>
</feature>
<evidence type="ECO:0000256" key="4">
    <source>
        <dbReference type="ARBA" id="ARBA00022989"/>
    </source>
</evidence>
<dbReference type="InterPro" id="IPR003838">
    <property type="entry name" value="ABC3_permease_C"/>
</dbReference>
<dbReference type="InterPro" id="IPR025857">
    <property type="entry name" value="MacB_PCD"/>
</dbReference>
<keyword evidence="5 7" id="KW-0472">Membrane</keyword>
<dbReference type="GO" id="GO:0005886">
    <property type="term" value="C:plasma membrane"/>
    <property type="evidence" value="ECO:0007669"/>
    <property type="project" value="UniProtKB-SubCell"/>
</dbReference>
<comment type="caution">
    <text evidence="10">The sequence shown here is derived from an EMBL/GenBank/DDBJ whole genome shotgun (WGS) entry which is preliminary data.</text>
</comment>
<feature type="domain" description="MacB-like periplasmic core" evidence="9">
    <location>
        <begin position="517"/>
        <end position="697"/>
    </location>
</feature>
<protein>
    <submittedName>
        <fullName evidence="10">Efflux ABC transporter, permease protein</fullName>
    </submittedName>
</protein>
<keyword evidence="6" id="KW-0175">Coiled coil</keyword>
<name>A0A125W1U7_ENTFL</name>
<dbReference type="AlphaFoldDB" id="A0A125W1U7"/>
<proteinExistence type="predicted"/>
<dbReference type="PANTHER" id="PTHR30287">
    <property type="entry name" value="MEMBRANE COMPONENT OF PREDICTED ABC SUPERFAMILY METABOLITE UPTAKE TRANSPORTER"/>
    <property type="match status" value="1"/>
</dbReference>
<feature type="transmembrane region" description="Helical" evidence="7">
    <location>
        <begin position="393"/>
        <end position="419"/>
    </location>
</feature>
<dbReference type="InterPro" id="IPR038766">
    <property type="entry name" value="Membrane_comp_ABC_pdt"/>
</dbReference>
<feature type="transmembrane region" description="Helical" evidence="7">
    <location>
        <begin position="804"/>
        <end position="826"/>
    </location>
</feature>
<accession>A0A125W1U7</accession>
<feature type="transmembrane region" description="Helical" evidence="7">
    <location>
        <begin position="351"/>
        <end position="372"/>
    </location>
</feature>
<evidence type="ECO:0000259" key="8">
    <source>
        <dbReference type="Pfam" id="PF02687"/>
    </source>
</evidence>
<feature type="transmembrane region" description="Helical" evidence="7">
    <location>
        <begin position="517"/>
        <end position="537"/>
    </location>
</feature>
<feature type="transmembrane region" description="Helical" evidence="7">
    <location>
        <begin position="444"/>
        <end position="464"/>
    </location>
</feature>
<keyword evidence="3 7" id="KW-0812">Transmembrane</keyword>
<sequence length="881" mass="100097">MPKMKKTALIKTSLREIRQSTTRFLSIMGIIFLGVMVFVGLKATGPDMIKTANNYYQKEQLPDARIISTMGLEKKDLTTLQSLKDVETVVPRYTIDATIGPQNNAVKLFGYRKNQAGSVNYQVVDGRLPKQTNEIALDTLAKTRYDYKMGDKITLNDAAIKEKGLKQTHFTVVGFINSPEYIDNTSRGTTTVGSGTLNFFGVVSEKAFDSQRYPELLISFRSLKHQNTYFSDYEKKREQALNQVKEALKNRPEEQIAALRDSARPDINQGRQALETGKQALAQLEQQPGIPAEMLEKQKDELAKQEQLLAEKETELANLKAPTYYYFTREDNPGFSEYQDNADRISSLATLFPLFFFLIAALVSLTTMTRMVEEKRMEIGSLKALGYRNREIASIFITYATVASLTGALLGLAVGYYLFPKIIFDAYGQMYNIPDLVTPWYLNYSLWGIIVALACTVGAALVTLRIDLLSTPATLLRPKAPKAGQRILLERIRPLWQRMSFIQKVTARNLFRYKRRMLMTVIGIAGCMGLLIVGFGLRDSIVDVATIQFNKIWHYQAVVTFKEQTTPEETKEYQETLRKLDGLNKTIPLYSEIFKTKGQGAPTQNITLYVPQDPSKMADFQLFNDRVTGEKYSLNDDGVIINEKLAKLFGYKVGDQLNLENSDNQTYHVKIAAIAENYTGHFVYMTPKLYQTMMKQKPEYNTEFLLFDKKLSSKQETSIGEALTKQPKVLNITFLTAMKGSFDDMLKSLDIVIWVLIAVSGSLALIVLYNLTNINVSERIRELSTIKVLGFYDREVTTYVYRENIILTFIGIIVGCFFGKILHQYILATVEVDLIMFSPIIHWPSYLYSAVITMCFTLFVMVIMHRKLKKINMIEALKSNE</sequence>
<evidence type="ECO:0000256" key="2">
    <source>
        <dbReference type="ARBA" id="ARBA00022475"/>
    </source>
</evidence>
<evidence type="ECO:0000256" key="5">
    <source>
        <dbReference type="ARBA" id="ARBA00023136"/>
    </source>
</evidence>
<feature type="transmembrane region" description="Helical" evidence="7">
    <location>
        <begin position="21"/>
        <end position="41"/>
    </location>
</feature>
<reference evidence="10 11" key="1">
    <citation type="submission" date="2010-07" db="EMBL/GenBank/DDBJ databases">
        <authorList>
            <person name="Sid Ahmed O."/>
        </authorList>
    </citation>
    <scope>NUCLEOTIDE SEQUENCE [LARGE SCALE GENOMIC DNA]</scope>
    <source>
        <strain evidence="10 11">TX4248</strain>
    </source>
</reference>
<dbReference type="HOGENOM" id="CLU_005531_0_1_9"/>
<comment type="subcellular location">
    <subcellularLocation>
        <location evidence="1">Cell membrane</location>
        <topology evidence="1">Multi-pass membrane protein</topology>
    </subcellularLocation>
</comment>
<feature type="transmembrane region" description="Helical" evidence="7">
    <location>
        <begin position="846"/>
        <end position="864"/>
    </location>
</feature>
<evidence type="ECO:0000313" key="11">
    <source>
        <dbReference type="Proteomes" id="UP000004846"/>
    </source>
</evidence>
<dbReference type="PANTHER" id="PTHR30287:SF1">
    <property type="entry name" value="INNER MEMBRANE PROTEIN"/>
    <property type="match status" value="1"/>
</dbReference>
<dbReference type="EMBL" id="AEBR01000110">
    <property type="protein sequence ID" value="EFM81345.1"/>
    <property type="molecule type" value="Genomic_DNA"/>
</dbReference>